<dbReference type="InParanoid" id="A0A1S4G0X7"/>
<keyword evidence="8" id="KW-0325">Glycoprotein</keyword>
<protein>
    <recommendedName>
        <fullName evidence="11">limulus clotting factor C</fullName>
        <ecNumber evidence="11">3.4.21.84</ecNumber>
    </recommendedName>
</protein>
<evidence type="ECO:0000256" key="1">
    <source>
        <dbReference type="ARBA" id="ARBA00022659"/>
    </source>
</evidence>
<evidence type="ECO:0000256" key="10">
    <source>
        <dbReference type="ARBA" id="ARBA00052079"/>
    </source>
</evidence>
<dbReference type="InterPro" id="IPR009003">
    <property type="entry name" value="Peptidase_S1_PA"/>
</dbReference>
<evidence type="ECO:0000256" key="2">
    <source>
        <dbReference type="ARBA" id="ARBA00022670"/>
    </source>
</evidence>
<comment type="similarity">
    <text evidence="9">Belongs to the peptidase S1 family. CLIP subfamily.</text>
</comment>
<reference evidence="13 14" key="1">
    <citation type="submission" date="2017-06" db="EMBL/GenBank/DDBJ databases">
        <title>Aedes aegypti genome working group (AGWG) sequencing and assembly.</title>
        <authorList>
            <consortium name="Aedes aegypti Genome Working Group (AGWG)"/>
            <person name="Matthews B.J."/>
        </authorList>
    </citation>
    <scope>NUCLEOTIDE SEQUENCE [LARGE SCALE GENOMIC DNA]</scope>
    <source>
        <strain evidence="13 14">LVP_AGWG</strain>
    </source>
</reference>
<dbReference type="InterPro" id="IPR018114">
    <property type="entry name" value="TRYPSIN_HIS"/>
</dbReference>
<dbReference type="EnsemblMetazoa" id="AAEL014140-RB">
    <property type="protein sequence ID" value="AAEL014140-PB"/>
    <property type="gene ID" value="AAEL014140"/>
</dbReference>
<evidence type="ECO:0000313" key="14">
    <source>
        <dbReference type="Proteomes" id="UP000008820"/>
    </source>
</evidence>
<dbReference type="InterPro" id="IPR001314">
    <property type="entry name" value="Peptidase_S1A"/>
</dbReference>
<evidence type="ECO:0000256" key="11">
    <source>
        <dbReference type="ARBA" id="ARBA00066707"/>
    </source>
</evidence>
<comment type="catalytic activity">
    <reaction evidence="10">
        <text>Selective cleavage of 103-Arg-|-Ser-104 and 124-Ile-|-Ile-125 bonds in Limulus clotting factor B to form activated factor B. Cleavage of -Pro-Arg-|-Xaa- bonds in synthetic substrates.</text>
        <dbReference type="EC" id="3.4.21.84"/>
    </reaction>
</comment>
<keyword evidence="14" id="KW-1185">Reference proteome</keyword>
<evidence type="ECO:0000256" key="5">
    <source>
        <dbReference type="ARBA" id="ARBA00022820"/>
    </source>
</evidence>
<dbReference type="VEuPathDB" id="VectorBase:AAEL014140"/>
<gene>
    <name evidence="13" type="primary">5563809</name>
</gene>
<evidence type="ECO:0000256" key="3">
    <source>
        <dbReference type="ARBA" id="ARBA00022729"/>
    </source>
</evidence>
<name>A0A1S4G0X7_AEDAE</name>
<evidence type="ECO:0000259" key="12">
    <source>
        <dbReference type="PROSITE" id="PS50240"/>
    </source>
</evidence>
<keyword evidence="1" id="KW-0768">Sushi</keyword>
<dbReference type="InterPro" id="IPR043504">
    <property type="entry name" value="Peptidase_S1_PA_chymotrypsin"/>
</dbReference>
<dbReference type="PROSITE" id="PS50240">
    <property type="entry name" value="TRYPSIN_DOM"/>
    <property type="match status" value="1"/>
</dbReference>
<evidence type="ECO:0000256" key="6">
    <source>
        <dbReference type="ARBA" id="ARBA00022825"/>
    </source>
</evidence>
<keyword evidence="7" id="KW-1015">Disulfide bond</keyword>
<dbReference type="GO" id="GO:0004252">
    <property type="term" value="F:serine-type endopeptidase activity"/>
    <property type="evidence" value="ECO:0007669"/>
    <property type="project" value="InterPro"/>
</dbReference>
<dbReference type="InterPro" id="IPR051487">
    <property type="entry name" value="Ser/Thr_Proteases_Immune/Dev"/>
</dbReference>
<evidence type="ECO:0000256" key="8">
    <source>
        <dbReference type="ARBA" id="ARBA00023180"/>
    </source>
</evidence>
<keyword evidence="4" id="KW-0378">Hydrolase</keyword>
<proteinExistence type="inferred from homology"/>
<sequence length="385" mass="42747">MMPSIIKVKSQINFGRMYSHTQQQFSAKRDTIVMEKQLILVAAMVCVALNTSSAQFLPKKCSPDRICIPFKDCADYRSYAGTSSKKWPKEVQNEVKSLICDVEHQAPGKKLYKICCLKAGRHLLDMENCGKQVTNRIAHGKVATAFQFPWMALLRGRDGKFHCGGTLIAQRYVLTAAHCRRKPVYSVRLGETDLSTPIDCIKYIDGEEECAEPPQDILAEKFIKHPKYSPSQKKNDIALIKLASPALLNDNVRPICLPLEEVLGNIAQTKMLVSGWGFTENDTEFSNQLRFAYVPIVDPRQCNESLALSSNVLTVDESQLCAGGGNDKADNCQGDSGGPLKYFGNGKYVIHGVVSFGQATCGVVSEPGVYTKVEHYLEWIIDNLQ</sequence>
<evidence type="ECO:0000256" key="4">
    <source>
        <dbReference type="ARBA" id="ARBA00022801"/>
    </source>
</evidence>
<dbReference type="InterPro" id="IPR001254">
    <property type="entry name" value="Trypsin_dom"/>
</dbReference>
<keyword evidence="6" id="KW-0720">Serine protease</keyword>
<dbReference type="Proteomes" id="UP000008820">
    <property type="component" value="Chromosome 2"/>
</dbReference>
<reference evidence="13" key="2">
    <citation type="submission" date="2020-05" db="UniProtKB">
        <authorList>
            <consortium name="EnsemblMetazoa"/>
        </authorList>
    </citation>
    <scope>IDENTIFICATION</scope>
    <source>
        <strain evidence="13">LVP_AGWG</strain>
    </source>
</reference>
<dbReference type="PRINTS" id="PR00722">
    <property type="entry name" value="CHYMOTRYPSIN"/>
</dbReference>
<organism evidence="13 14">
    <name type="scientific">Aedes aegypti</name>
    <name type="common">Yellowfever mosquito</name>
    <name type="synonym">Culex aegypti</name>
    <dbReference type="NCBI Taxonomy" id="7159"/>
    <lineage>
        <taxon>Eukaryota</taxon>
        <taxon>Metazoa</taxon>
        <taxon>Ecdysozoa</taxon>
        <taxon>Arthropoda</taxon>
        <taxon>Hexapoda</taxon>
        <taxon>Insecta</taxon>
        <taxon>Pterygota</taxon>
        <taxon>Neoptera</taxon>
        <taxon>Endopterygota</taxon>
        <taxon>Diptera</taxon>
        <taxon>Nematocera</taxon>
        <taxon>Culicoidea</taxon>
        <taxon>Culicidae</taxon>
        <taxon>Culicinae</taxon>
        <taxon>Aedini</taxon>
        <taxon>Aedes</taxon>
        <taxon>Stegomyia</taxon>
    </lineage>
</organism>
<keyword evidence="2" id="KW-0645">Protease</keyword>
<dbReference type="Pfam" id="PF00089">
    <property type="entry name" value="Trypsin"/>
    <property type="match status" value="1"/>
</dbReference>
<dbReference type="CDD" id="cd00190">
    <property type="entry name" value="Tryp_SPc"/>
    <property type="match status" value="1"/>
</dbReference>
<dbReference type="Gene3D" id="2.40.10.10">
    <property type="entry name" value="Trypsin-like serine proteases"/>
    <property type="match status" value="2"/>
</dbReference>
<keyword evidence="3" id="KW-0732">Signal</keyword>
<accession>A0A1S4G0X7</accession>
<dbReference type="GO" id="GO:0006508">
    <property type="term" value="P:proteolysis"/>
    <property type="evidence" value="ECO:0007669"/>
    <property type="project" value="UniProtKB-KW"/>
</dbReference>
<evidence type="ECO:0000256" key="7">
    <source>
        <dbReference type="ARBA" id="ARBA00023157"/>
    </source>
</evidence>
<dbReference type="AlphaFoldDB" id="A0A1S4G0X7"/>
<dbReference type="FunFam" id="2.40.10.10:FF:000120">
    <property type="entry name" value="Putative serine protease"/>
    <property type="match status" value="1"/>
</dbReference>
<dbReference type="GO" id="GO:0042381">
    <property type="term" value="P:hemolymph coagulation"/>
    <property type="evidence" value="ECO:0007669"/>
    <property type="project" value="UniProtKB-KW"/>
</dbReference>
<dbReference type="PANTHER" id="PTHR24256">
    <property type="entry name" value="TRYPTASE-RELATED"/>
    <property type="match status" value="1"/>
</dbReference>
<dbReference type="OrthoDB" id="547031at2759"/>
<dbReference type="SUPFAM" id="SSF50494">
    <property type="entry name" value="Trypsin-like serine proteases"/>
    <property type="match status" value="1"/>
</dbReference>
<feature type="domain" description="Peptidase S1" evidence="12">
    <location>
        <begin position="137"/>
        <end position="385"/>
    </location>
</feature>
<dbReference type="SMART" id="SM00020">
    <property type="entry name" value="Tryp_SPc"/>
    <property type="match status" value="1"/>
</dbReference>
<dbReference type="EC" id="3.4.21.84" evidence="11"/>
<evidence type="ECO:0000313" key="13">
    <source>
        <dbReference type="EnsemblMetazoa" id="AAEL014140-PB"/>
    </source>
</evidence>
<evidence type="ECO:0000256" key="9">
    <source>
        <dbReference type="ARBA" id="ARBA00024195"/>
    </source>
</evidence>
<keyword evidence="5" id="KW-0353">Hemolymph clotting</keyword>
<dbReference type="PROSITE" id="PS00134">
    <property type="entry name" value="TRYPSIN_HIS"/>
    <property type="match status" value="1"/>
</dbReference>